<name>A0A6M3M5G0_9ZZZZ</name>
<proteinExistence type="predicted"/>
<protein>
    <submittedName>
        <fullName evidence="1">Uncharacterized protein</fullName>
    </submittedName>
</protein>
<reference evidence="1" key="1">
    <citation type="submission" date="2020-03" db="EMBL/GenBank/DDBJ databases">
        <title>The deep terrestrial virosphere.</title>
        <authorList>
            <person name="Holmfeldt K."/>
            <person name="Nilsson E."/>
            <person name="Simone D."/>
            <person name="Lopez-Fernandez M."/>
            <person name="Wu X."/>
            <person name="de Brujin I."/>
            <person name="Lundin D."/>
            <person name="Andersson A."/>
            <person name="Bertilsson S."/>
            <person name="Dopson M."/>
        </authorList>
    </citation>
    <scope>NUCLEOTIDE SEQUENCE</scope>
    <source>
        <strain evidence="1">MM171B00889</strain>
    </source>
</reference>
<gene>
    <name evidence="1" type="ORF">MM171B00889_0007</name>
</gene>
<organism evidence="1">
    <name type="scientific">viral metagenome</name>
    <dbReference type="NCBI Taxonomy" id="1070528"/>
    <lineage>
        <taxon>unclassified sequences</taxon>
        <taxon>metagenomes</taxon>
        <taxon>organismal metagenomes</taxon>
    </lineage>
</organism>
<sequence length="210" mass="24744">MKPKRFPVGVRHGGEYLAFEASKMDVTVSGDVIVFATKPRYRGDPYLQHVLIPKKQQRDYVTSLASTFCYIDTEFEAWWETKQDYDPGTELRAAEMKRRHDLIWNRLIKWIDRYLELRTVPEHHVRCLIQTKQQYSDFTIEDILYTLKTLGEKANHMYNAERDHFPGLLKKYYDRAMSSLVWEVATFIQDGSFIDLVTRVLELWGGTPDA</sequence>
<dbReference type="AlphaFoldDB" id="A0A6M3M5G0"/>
<dbReference type="EMBL" id="MT143825">
    <property type="protein sequence ID" value="QJB03101.1"/>
    <property type="molecule type" value="Genomic_DNA"/>
</dbReference>
<evidence type="ECO:0000313" key="1">
    <source>
        <dbReference type="EMBL" id="QJB03101.1"/>
    </source>
</evidence>
<accession>A0A6M3M5G0</accession>